<organism evidence="2 3">
    <name type="scientific">Cloeon dipterum</name>
    <dbReference type="NCBI Taxonomy" id="197152"/>
    <lineage>
        <taxon>Eukaryota</taxon>
        <taxon>Metazoa</taxon>
        <taxon>Ecdysozoa</taxon>
        <taxon>Arthropoda</taxon>
        <taxon>Hexapoda</taxon>
        <taxon>Insecta</taxon>
        <taxon>Pterygota</taxon>
        <taxon>Palaeoptera</taxon>
        <taxon>Ephemeroptera</taxon>
        <taxon>Pisciforma</taxon>
        <taxon>Baetidae</taxon>
        <taxon>Cloeon</taxon>
    </lineage>
</organism>
<dbReference type="PANTHER" id="PTHR12480:SF19">
    <property type="entry name" value="CUPIN-LIKE DOMAIN-CONTAINING PROTEIN"/>
    <property type="match status" value="1"/>
</dbReference>
<dbReference type="EMBL" id="CADEPI010000148">
    <property type="protein sequence ID" value="CAB3377637.1"/>
    <property type="molecule type" value="Genomic_DNA"/>
</dbReference>
<dbReference type="PROSITE" id="PS51184">
    <property type="entry name" value="JMJC"/>
    <property type="match status" value="1"/>
</dbReference>
<evidence type="ECO:0000259" key="1">
    <source>
        <dbReference type="PROSITE" id="PS51184"/>
    </source>
</evidence>
<dbReference type="Gene3D" id="2.60.120.650">
    <property type="entry name" value="Cupin"/>
    <property type="match status" value="1"/>
</dbReference>
<accession>A0A8S1D831</accession>
<name>A0A8S1D831_9INSE</name>
<dbReference type="Pfam" id="PF13621">
    <property type="entry name" value="Cupin_8"/>
    <property type="match status" value="1"/>
</dbReference>
<evidence type="ECO:0000313" key="2">
    <source>
        <dbReference type="EMBL" id="CAB3377637.1"/>
    </source>
</evidence>
<reference evidence="2 3" key="1">
    <citation type="submission" date="2020-04" db="EMBL/GenBank/DDBJ databases">
        <authorList>
            <person name="Alioto T."/>
            <person name="Alioto T."/>
            <person name="Gomez Garrido J."/>
        </authorList>
    </citation>
    <scope>NUCLEOTIDE SEQUENCE [LARGE SCALE GENOMIC DNA]</scope>
</reference>
<dbReference type="InterPro" id="IPR050910">
    <property type="entry name" value="JMJD6_ArgDemeth/LysHydrox"/>
</dbReference>
<dbReference type="AlphaFoldDB" id="A0A8S1D831"/>
<feature type="domain" description="JmjC" evidence="1">
    <location>
        <begin position="269"/>
        <end position="379"/>
    </location>
</feature>
<sequence>MALRPNLRFGRRIAEISVARSVFGGELLQVAARGTRRHEPISSGASARANSMQQLSPLASELATRLRRLLAKCEKAGVAPAAVASLPAARKLRAAASSRGGCKWPPLRATCVAGAILICCVGWFSGLLLTPAVVSTYLSWWGGSIQDEKCLLANPDWLQDSTRPPEDCSICAGVDTVDRVSQISPQLFEQKYAYSGRPVVIEDAMRNWTAPSIFSLDFLRSLYRDSPQPNCQFFPYKTEFRGLADFFNMSEERATGKPWYVGWSNCDDRVSRQLRQYYSRPYFLPENSENKQMDWIFIGSPGYGAHMHVDNVGSVSWQAQLKGKKLWVLQPPPECLYRCSIMQTTLEPGDIIVLDTDRWYHSTLIVSDDISITIGAEFD</sequence>
<dbReference type="Proteomes" id="UP000494165">
    <property type="component" value="Unassembled WGS sequence"/>
</dbReference>
<dbReference type="SUPFAM" id="SSF51197">
    <property type="entry name" value="Clavaminate synthase-like"/>
    <property type="match status" value="1"/>
</dbReference>
<comment type="caution">
    <text evidence="2">The sequence shown here is derived from an EMBL/GenBank/DDBJ whole genome shotgun (WGS) entry which is preliminary data.</text>
</comment>
<dbReference type="InterPro" id="IPR003347">
    <property type="entry name" value="JmjC_dom"/>
</dbReference>
<protein>
    <recommendedName>
        <fullName evidence="1">JmjC domain-containing protein</fullName>
    </recommendedName>
</protein>
<evidence type="ECO:0000313" key="3">
    <source>
        <dbReference type="Proteomes" id="UP000494165"/>
    </source>
</evidence>
<dbReference type="GO" id="GO:0016706">
    <property type="term" value="F:2-oxoglutarate-dependent dioxygenase activity"/>
    <property type="evidence" value="ECO:0007669"/>
    <property type="project" value="TreeGrafter"/>
</dbReference>
<gene>
    <name evidence="2" type="ORF">CLODIP_2_CD14045</name>
</gene>
<proteinExistence type="predicted"/>
<dbReference type="InterPro" id="IPR041667">
    <property type="entry name" value="Cupin_8"/>
</dbReference>
<dbReference type="OrthoDB" id="10063099at2759"/>
<dbReference type="PANTHER" id="PTHR12480">
    <property type="entry name" value="ARGININE DEMETHYLASE AND LYSYL-HYDROXYLASE JMJD"/>
    <property type="match status" value="1"/>
</dbReference>
<keyword evidence="3" id="KW-1185">Reference proteome</keyword>